<dbReference type="AlphaFoldDB" id="A0A1H9IDM1"/>
<evidence type="ECO:0000256" key="1">
    <source>
        <dbReference type="SAM" id="Phobius"/>
    </source>
</evidence>
<evidence type="ECO:0000313" key="3">
    <source>
        <dbReference type="Proteomes" id="UP000242515"/>
    </source>
</evidence>
<keyword evidence="1" id="KW-0472">Membrane</keyword>
<keyword evidence="1" id="KW-0812">Transmembrane</keyword>
<sequence length="77" mass="8955">MLKWIKRILGFLVLSVVMFFVIGKLISLLWPNVTDYLASWLNTVGVEETTDLLFDFTFWIALIISMLICVLCIRRNS</sequence>
<feature type="transmembrane region" description="Helical" evidence="1">
    <location>
        <begin position="53"/>
        <end position="73"/>
    </location>
</feature>
<dbReference type="EMBL" id="FOGC01000006">
    <property type="protein sequence ID" value="SEQ72638.1"/>
    <property type="molecule type" value="Genomic_DNA"/>
</dbReference>
<reference evidence="3" key="1">
    <citation type="submission" date="2016-10" db="EMBL/GenBank/DDBJ databases">
        <authorList>
            <person name="Varghese N."/>
            <person name="Submissions S."/>
        </authorList>
    </citation>
    <scope>NUCLEOTIDE SEQUENCE [LARGE SCALE GENOMIC DNA]</scope>
    <source>
        <strain evidence="3">8N4</strain>
    </source>
</reference>
<accession>A0A1H9IDM1</accession>
<evidence type="ECO:0000313" key="2">
    <source>
        <dbReference type="EMBL" id="SEQ72638.1"/>
    </source>
</evidence>
<gene>
    <name evidence="2" type="ORF">SAMN05216522_1062</name>
</gene>
<protein>
    <submittedName>
        <fullName evidence="2">Uncharacterized protein</fullName>
    </submittedName>
</protein>
<dbReference type="Proteomes" id="UP000242515">
    <property type="component" value="Unassembled WGS sequence"/>
</dbReference>
<name>A0A1H9IDM1_9GAMM</name>
<keyword evidence="3" id="KW-1185">Reference proteome</keyword>
<organism evidence="2 3">
    <name type="scientific">Rosenbergiella nectarea</name>
    <dbReference type="NCBI Taxonomy" id="988801"/>
    <lineage>
        <taxon>Bacteria</taxon>
        <taxon>Pseudomonadati</taxon>
        <taxon>Pseudomonadota</taxon>
        <taxon>Gammaproteobacteria</taxon>
        <taxon>Enterobacterales</taxon>
        <taxon>Erwiniaceae</taxon>
        <taxon>Rosenbergiella</taxon>
    </lineage>
</organism>
<keyword evidence="1" id="KW-1133">Transmembrane helix</keyword>
<feature type="transmembrane region" description="Helical" evidence="1">
    <location>
        <begin position="12"/>
        <end position="33"/>
    </location>
</feature>
<proteinExistence type="predicted"/>